<proteinExistence type="predicted"/>
<reference evidence="2" key="2">
    <citation type="journal article" date="2019" name="Mol. Plant Microbe Interact.">
        <title>Genome sequence resources for four phytopathogenic fungi from the Colletotrichum orbiculare species complex.</title>
        <authorList>
            <person name="Gan P."/>
            <person name="Tsushima A."/>
            <person name="Narusaka M."/>
            <person name="Narusaka Y."/>
            <person name="Takano Y."/>
            <person name="Kubo Y."/>
            <person name="Shirasu K."/>
        </authorList>
    </citation>
    <scope>GENOME REANNOTATION</scope>
    <source>
        <strain evidence="2">104-T / ATCC 96160 / CBS 514.97 / LARS 414 / MAFF 240422</strain>
    </source>
</reference>
<dbReference type="Proteomes" id="UP000014480">
    <property type="component" value="Unassembled WGS sequence"/>
</dbReference>
<dbReference type="AlphaFoldDB" id="A0A484FFJ1"/>
<evidence type="ECO:0000313" key="2">
    <source>
        <dbReference type="Proteomes" id="UP000014480"/>
    </source>
</evidence>
<sequence length="77" mass="8612">MIHTGERLSSVTNSAALIRDRIRPLGHTTFRVSSMDLPSVSAPLFVGVDFQPPKQKVTIASIRGVKPPRFWRLASRR</sequence>
<organism evidence="1 2">
    <name type="scientific">Colletotrichum orbiculare (strain 104-T / ATCC 96160 / CBS 514.97 / LARS 414 / MAFF 240422)</name>
    <name type="common">Cucumber anthracnose fungus</name>
    <name type="synonym">Colletotrichum lagenarium</name>
    <dbReference type="NCBI Taxonomy" id="1213857"/>
    <lineage>
        <taxon>Eukaryota</taxon>
        <taxon>Fungi</taxon>
        <taxon>Dikarya</taxon>
        <taxon>Ascomycota</taxon>
        <taxon>Pezizomycotina</taxon>
        <taxon>Sordariomycetes</taxon>
        <taxon>Hypocreomycetidae</taxon>
        <taxon>Glomerellales</taxon>
        <taxon>Glomerellaceae</taxon>
        <taxon>Colletotrichum</taxon>
        <taxon>Colletotrichum orbiculare species complex</taxon>
    </lineage>
</organism>
<protein>
    <submittedName>
        <fullName evidence="1">Uncharacterized protein</fullName>
    </submittedName>
</protein>
<keyword evidence="2" id="KW-1185">Reference proteome</keyword>
<reference evidence="2" key="1">
    <citation type="journal article" date="2013" name="New Phytol.">
        <title>Comparative genomic and transcriptomic analyses reveal the hemibiotrophic stage shift of Colletotrichum fungi.</title>
        <authorList>
            <person name="Gan P."/>
            <person name="Ikeda K."/>
            <person name="Irieda H."/>
            <person name="Narusaka M."/>
            <person name="O'Connell R.J."/>
            <person name="Narusaka Y."/>
            <person name="Takano Y."/>
            <person name="Kubo Y."/>
            <person name="Shirasu K."/>
        </authorList>
    </citation>
    <scope>NUCLEOTIDE SEQUENCE [LARGE SCALE GENOMIC DNA]</scope>
    <source>
        <strain evidence="2">104-T / ATCC 96160 / CBS 514.97 / LARS 414 / MAFF 240422</strain>
    </source>
</reference>
<name>A0A484FFJ1_COLOR</name>
<accession>A0A484FFJ1</accession>
<gene>
    <name evidence="1" type="ORF">Cob_v010570</name>
</gene>
<dbReference type="EMBL" id="AMCV02000035">
    <property type="protein sequence ID" value="TDZ16391.1"/>
    <property type="molecule type" value="Genomic_DNA"/>
</dbReference>
<comment type="caution">
    <text evidence="1">The sequence shown here is derived from an EMBL/GenBank/DDBJ whole genome shotgun (WGS) entry which is preliminary data.</text>
</comment>
<evidence type="ECO:0000313" key="1">
    <source>
        <dbReference type="EMBL" id="TDZ16391.1"/>
    </source>
</evidence>